<feature type="compositionally biased region" description="Polar residues" evidence="1">
    <location>
        <begin position="191"/>
        <end position="203"/>
    </location>
</feature>
<organism evidence="2 3">
    <name type="scientific">Piedraia hortae CBS 480.64</name>
    <dbReference type="NCBI Taxonomy" id="1314780"/>
    <lineage>
        <taxon>Eukaryota</taxon>
        <taxon>Fungi</taxon>
        <taxon>Dikarya</taxon>
        <taxon>Ascomycota</taxon>
        <taxon>Pezizomycotina</taxon>
        <taxon>Dothideomycetes</taxon>
        <taxon>Dothideomycetidae</taxon>
        <taxon>Capnodiales</taxon>
        <taxon>Piedraiaceae</taxon>
        <taxon>Piedraia</taxon>
    </lineage>
</organism>
<feature type="compositionally biased region" description="Low complexity" evidence="1">
    <location>
        <begin position="172"/>
        <end position="186"/>
    </location>
</feature>
<evidence type="ECO:0000313" key="3">
    <source>
        <dbReference type="Proteomes" id="UP000799421"/>
    </source>
</evidence>
<keyword evidence="3" id="KW-1185">Reference proteome</keyword>
<reference evidence="2" key="1">
    <citation type="journal article" date="2020" name="Stud. Mycol.">
        <title>101 Dothideomycetes genomes: a test case for predicting lifestyles and emergence of pathogens.</title>
        <authorList>
            <person name="Haridas S."/>
            <person name="Albert R."/>
            <person name="Binder M."/>
            <person name="Bloem J."/>
            <person name="Labutti K."/>
            <person name="Salamov A."/>
            <person name="Andreopoulos B."/>
            <person name="Baker S."/>
            <person name="Barry K."/>
            <person name="Bills G."/>
            <person name="Bluhm B."/>
            <person name="Cannon C."/>
            <person name="Castanera R."/>
            <person name="Culley D."/>
            <person name="Daum C."/>
            <person name="Ezra D."/>
            <person name="Gonzalez J."/>
            <person name="Henrissat B."/>
            <person name="Kuo A."/>
            <person name="Liang C."/>
            <person name="Lipzen A."/>
            <person name="Lutzoni F."/>
            <person name="Magnuson J."/>
            <person name="Mondo S."/>
            <person name="Nolan M."/>
            <person name="Ohm R."/>
            <person name="Pangilinan J."/>
            <person name="Park H.-J."/>
            <person name="Ramirez L."/>
            <person name="Alfaro M."/>
            <person name="Sun H."/>
            <person name="Tritt A."/>
            <person name="Yoshinaga Y."/>
            <person name="Zwiers L.-H."/>
            <person name="Turgeon B."/>
            <person name="Goodwin S."/>
            <person name="Spatafora J."/>
            <person name="Crous P."/>
            <person name="Grigoriev I."/>
        </authorList>
    </citation>
    <scope>NUCLEOTIDE SEQUENCE</scope>
    <source>
        <strain evidence="2">CBS 480.64</strain>
    </source>
</reference>
<feature type="compositionally biased region" description="Polar residues" evidence="1">
    <location>
        <begin position="215"/>
        <end position="236"/>
    </location>
</feature>
<name>A0A6A7BUH7_9PEZI</name>
<feature type="compositionally biased region" description="Basic and acidic residues" evidence="1">
    <location>
        <begin position="244"/>
        <end position="260"/>
    </location>
</feature>
<feature type="compositionally biased region" description="Basic and acidic residues" evidence="1">
    <location>
        <begin position="124"/>
        <end position="141"/>
    </location>
</feature>
<dbReference type="EMBL" id="MU006011">
    <property type="protein sequence ID" value="KAF2858365.1"/>
    <property type="molecule type" value="Genomic_DNA"/>
</dbReference>
<dbReference type="PANTHER" id="PTHR42053:SF1">
    <property type="match status" value="1"/>
</dbReference>
<dbReference type="Proteomes" id="UP000799421">
    <property type="component" value="Unassembled WGS sequence"/>
</dbReference>
<feature type="compositionally biased region" description="Low complexity" evidence="1">
    <location>
        <begin position="72"/>
        <end position="82"/>
    </location>
</feature>
<evidence type="ECO:0000256" key="1">
    <source>
        <dbReference type="SAM" id="MobiDB-lite"/>
    </source>
</evidence>
<protein>
    <submittedName>
        <fullName evidence="2">Uncharacterized protein</fullName>
    </submittedName>
</protein>
<dbReference type="AlphaFoldDB" id="A0A6A7BUH7"/>
<sequence length="273" mass="29627">MDSASSMALKAAAGLEKSSFLQTPASASFPSELRTPLSASASFSRREDGKTPITPPIAYYDYLRTMSPSVPPEQQQQPPSLSRNTSFESDTSTDSSISTSTSITTAGGQKRKEMDAEEPVSAPKEARKDESPPNEVRKDAPHPPPSVTAKPALRPMRSTPRLRIPPTPAYSPHPMSSASSAMRSPYVASPYLTTPHTATPRSARSTDESGHPTVSIRQVVTRTYTFSCTPLETANGNLWKRRKTEHEPTDKTIKQEERAESLSASPPADEKNN</sequence>
<feature type="region of interest" description="Disordered" evidence="1">
    <location>
        <begin position="1"/>
        <end position="273"/>
    </location>
</feature>
<evidence type="ECO:0000313" key="2">
    <source>
        <dbReference type="EMBL" id="KAF2858365.1"/>
    </source>
</evidence>
<accession>A0A6A7BUH7</accession>
<proteinExistence type="predicted"/>
<dbReference type="OrthoDB" id="5405654at2759"/>
<dbReference type="PANTHER" id="PTHR42053">
    <property type="match status" value="1"/>
</dbReference>
<feature type="compositionally biased region" description="Low complexity" evidence="1">
    <location>
        <begin position="89"/>
        <end position="105"/>
    </location>
</feature>
<feature type="compositionally biased region" description="Polar residues" evidence="1">
    <location>
        <begin position="19"/>
        <end position="29"/>
    </location>
</feature>
<gene>
    <name evidence="2" type="ORF">K470DRAFT_278563</name>
</gene>